<comment type="caution">
    <text evidence="1">The sequence shown here is derived from an EMBL/GenBank/DDBJ whole genome shotgun (WGS) entry which is preliminary data.</text>
</comment>
<reference evidence="1 2" key="1">
    <citation type="journal article" date="2016" name="Nat. Commun.">
        <title>Thousands of microbial genomes shed light on interconnected biogeochemical processes in an aquifer system.</title>
        <authorList>
            <person name="Anantharaman K."/>
            <person name="Brown C.T."/>
            <person name="Hug L.A."/>
            <person name="Sharon I."/>
            <person name="Castelle C.J."/>
            <person name="Probst A.J."/>
            <person name="Thomas B.C."/>
            <person name="Singh A."/>
            <person name="Wilkins M.J."/>
            <person name="Karaoz U."/>
            <person name="Brodie E.L."/>
            <person name="Williams K.H."/>
            <person name="Hubbard S.S."/>
            <person name="Banfield J.F."/>
        </authorList>
    </citation>
    <scope>NUCLEOTIDE SEQUENCE [LARGE SCALE GENOMIC DNA]</scope>
</reference>
<proteinExistence type="predicted"/>
<name>A0A1F5NG12_9BACT</name>
<dbReference type="InterPro" id="IPR009097">
    <property type="entry name" value="Cyclic_Pdiesterase"/>
</dbReference>
<evidence type="ECO:0000313" key="2">
    <source>
        <dbReference type="Proteomes" id="UP000176547"/>
    </source>
</evidence>
<evidence type="ECO:0000313" key="1">
    <source>
        <dbReference type="EMBL" id="OGE76494.1"/>
    </source>
</evidence>
<accession>A0A1F5NG12</accession>
<evidence type="ECO:0008006" key="3">
    <source>
        <dbReference type="Google" id="ProtNLM"/>
    </source>
</evidence>
<protein>
    <recommendedName>
        <fullName evidence="3">2'-5' RNA ligase</fullName>
    </recommendedName>
</protein>
<dbReference type="EMBL" id="MFEG01000005">
    <property type="protein sequence ID" value="OGE76494.1"/>
    <property type="molecule type" value="Genomic_DNA"/>
</dbReference>
<dbReference type="Proteomes" id="UP000176547">
    <property type="component" value="Unassembled WGS sequence"/>
</dbReference>
<dbReference type="SUPFAM" id="SSF55144">
    <property type="entry name" value="LigT-like"/>
    <property type="match status" value="1"/>
</dbReference>
<organism evidence="1 2">
    <name type="scientific">Candidatus Doudnabacteria bacterium RIFCSPHIGHO2_01_52_17</name>
    <dbReference type="NCBI Taxonomy" id="1817820"/>
    <lineage>
        <taxon>Bacteria</taxon>
        <taxon>Candidatus Doudnaibacteriota</taxon>
    </lineage>
</organism>
<gene>
    <name evidence="1" type="ORF">A3K06_03615</name>
</gene>
<dbReference type="AlphaFoldDB" id="A0A1F5NG12"/>
<sequence>MFKEGQQEGLESERYDWGLAFEVGGETAEEARRLSSLISRRVKTSFYLDKDRIPHVTLFQGNLTSERIAEAQNIAREVLKQGARLPKLRMATNLTVRPNGNIWWNAAPSPELRQLHLSLNENLRPLTEGRVLRQFEKDLQNPALPAQHRGQLLNYGSLSAGERYLPHITLGRIVDANDGRWVAYQKPNPTELVWSGVVAGKLDEQGQFSEVSDIGSGANPEQTR</sequence>
<dbReference type="Gene3D" id="3.90.1140.10">
    <property type="entry name" value="Cyclic phosphodiesterase"/>
    <property type="match status" value="1"/>
</dbReference>